<name>A0A0F9IHC7_9ZZZZ</name>
<reference evidence="1" key="1">
    <citation type="journal article" date="2015" name="Nature">
        <title>Complex archaea that bridge the gap between prokaryotes and eukaryotes.</title>
        <authorList>
            <person name="Spang A."/>
            <person name="Saw J.H."/>
            <person name="Jorgensen S.L."/>
            <person name="Zaremba-Niedzwiedzka K."/>
            <person name="Martijn J."/>
            <person name="Lind A.E."/>
            <person name="van Eijk R."/>
            <person name="Schleper C."/>
            <person name="Guy L."/>
            <person name="Ettema T.J."/>
        </authorList>
    </citation>
    <scope>NUCLEOTIDE SEQUENCE</scope>
</reference>
<organism evidence="1">
    <name type="scientific">marine sediment metagenome</name>
    <dbReference type="NCBI Taxonomy" id="412755"/>
    <lineage>
        <taxon>unclassified sequences</taxon>
        <taxon>metagenomes</taxon>
        <taxon>ecological metagenomes</taxon>
    </lineage>
</organism>
<dbReference type="AlphaFoldDB" id="A0A0F9IHC7"/>
<feature type="non-terminal residue" evidence="1">
    <location>
        <position position="91"/>
    </location>
</feature>
<evidence type="ECO:0000313" key="1">
    <source>
        <dbReference type="EMBL" id="KKM26932.1"/>
    </source>
</evidence>
<protein>
    <submittedName>
        <fullName evidence="1">Uncharacterized protein</fullName>
    </submittedName>
</protein>
<dbReference type="EMBL" id="LAZR01012419">
    <property type="protein sequence ID" value="KKM26932.1"/>
    <property type="molecule type" value="Genomic_DNA"/>
</dbReference>
<comment type="caution">
    <text evidence="1">The sequence shown here is derived from an EMBL/GenBank/DDBJ whole genome shotgun (WGS) entry which is preliminary data.</text>
</comment>
<sequence>MLLHLRNLLLNIINHAIFGKIMVEDSHRVETRFLKAIFYSTTEDLNYLINLIKKFESEFKHDLVAELVSMIIESYNINLDFCKIRFLINIT</sequence>
<accession>A0A0F9IHC7</accession>
<gene>
    <name evidence="1" type="ORF">LCGC14_1579860</name>
</gene>
<proteinExistence type="predicted"/>